<gene>
    <name evidence="4" type="ORF">BG015_006407</name>
</gene>
<feature type="domain" description="DUF4246" evidence="2">
    <location>
        <begin position="302"/>
        <end position="433"/>
    </location>
</feature>
<accession>A0A9P5RZU0</accession>
<dbReference type="EMBL" id="JAAAUQ010000305">
    <property type="protein sequence ID" value="KAF9151654.1"/>
    <property type="molecule type" value="Genomic_DNA"/>
</dbReference>
<dbReference type="Pfam" id="PF21666">
    <property type="entry name" value="DUF4246_N"/>
    <property type="match status" value="1"/>
</dbReference>
<dbReference type="InterPro" id="IPR025340">
    <property type="entry name" value="DUF4246"/>
</dbReference>
<name>A0A9P5RZU0_9FUNG</name>
<dbReference type="Pfam" id="PF14033">
    <property type="entry name" value="DUF4246"/>
    <property type="match status" value="2"/>
</dbReference>
<dbReference type="InterPro" id="IPR049207">
    <property type="entry name" value="DUF4246_N"/>
</dbReference>
<evidence type="ECO:0000313" key="4">
    <source>
        <dbReference type="EMBL" id="KAF9151654.1"/>
    </source>
</evidence>
<organism evidence="4 5">
    <name type="scientific">Linnemannia schmuckeri</name>
    <dbReference type="NCBI Taxonomy" id="64567"/>
    <lineage>
        <taxon>Eukaryota</taxon>
        <taxon>Fungi</taxon>
        <taxon>Fungi incertae sedis</taxon>
        <taxon>Mucoromycota</taxon>
        <taxon>Mortierellomycotina</taxon>
        <taxon>Mortierellomycetes</taxon>
        <taxon>Mortierellales</taxon>
        <taxon>Mortierellaceae</taxon>
        <taxon>Linnemannia</taxon>
    </lineage>
</organism>
<evidence type="ECO:0000313" key="5">
    <source>
        <dbReference type="Proteomes" id="UP000748756"/>
    </source>
</evidence>
<dbReference type="PANTHER" id="PTHR33119">
    <property type="entry name" value="IFI3P"/>
    <property type="match status" value="1"/>
</dbReference>
<dbReference type="Proteomes" id="UP000748756">
    <property type="component" value="Unassembled WGS sequence"/>
</dbReference>
<evidence type="ECO:0000256" key="1">
    <source>
        <dbReference type="SAM" id="MobiDB-lite"/>
    </source>
</evidence>
<keyword evidence="5" id="KW-1185">Reference proteome</keyword>
<dbReference type="InterPro" id="IPR049192">
    <property type="entry name" value="DUF4246_C"/>
</dbReference>
<dbReference type="AlphaFoldDB" id="A0A9P5RZU0"/>
<evidence type="ECO:0000259" key="3">
    <source>
        <dbReference type="Pfam" id="PF21666"/>
    </source>
</evidence>
<comment type="caution">
    <text evidence="4">The sequence shown here is derived from an EMBL/GenBank/DDBJ whole genome shotgun (WGS) entry which is preliminary data.</text>
</comment>
<feature type="region of interest" description="Disordered" evidence="1">
    <location>
        <begin position="249"/>
        <end position="297"/>
    </location>
</feature>
<protein>
    <submittedName>
        <fullName evidence="4">Uncharacterized protein</fullName>
    </submittedName>
</protein>
<reference evidence="4" key="1">
    <citation type="journal article" date="2020" name="Fungal Divers.">
        <title>Resolving the Mortierellaceae phylogeny through synthesis of multi-gene phylogenetics and phylogenomics.</title>
        <authorList>
            <person name="Vandepol N."/>
            <person name="Liber J."/>
            <person name="Desiro A."/>
            <person name="Na H."/>
            <person name="Kennedy M."/>
            <person name="Barry K."/>
            <person name="Grigoriev I.V."/>
            <person name="Miller A.N."/>
            <person name="O'Donnell K."/>
            <person name="Stajich J.E."/>
            <person name="Bonito G."/>
        </authorList>
    </citation>
    <scope>NUCLEOTIDE SEQUENCE</scope>
    <source>
        <strain evidence="4">NRRL 6426</strain>
    </source>
</reference>
<feature type="domain" description="DUF4246" evidence="2">
    <location>
        <begin position="72"/>
        <end position="289"/>
    </location>
</feature>
<dbReference type="OrthoDB" id="415532at2759"/>
<proteinExistence type="predicted"/>
<feature type="domain" description="DUF4246" evidence="3">
    <location>
        <begin position="17"/>
        <end position="55"/>
    </location>
</feature>
<evidence type="ECO:0000259" key="2">
    <source>
        <dbReference type="Pfam" id="PF14033"/>
    </source>
</evidence>
<feature type="compositionally biased region" description="Basic and acidic residues" evidence="1">
    <location>
        <begin position="280"/>
        <end position="297"/>
    </location>
</feature>
<feature type="compositionally biased region" description="Acidic residues" evidence="1">
    <location>
        <begin position="255"/>
        <end position="279"/>
    </location>
</feature>
<sequence length="433" mass="50775">MSLKYHWTGNGYISGFRPTLLAELFMREESNAIREKPNWWLKLKDLTIIANWRRELLEESSKREERFHMTEEQIDYVFKELDWFAQKRQEQIDNDVKTTIDMVVEGTRRSNGLIPEELRDRLLKYIKKLEDVLDDKKDWHPGSDEKVLDLVHPSLFPFVAGRTRVTEKEAIPPLDFITAGKIFDVAPVPKSSKSQVKARSYINNLHPVEYKDMYPVLEEILEKFLPMFEEVLAEIAAFPPNKLKANRDWYGPLPECEEDQEYDWDEDEDEDEDEGDDDGQGERTSKAPKESKEPKEVKAYHQVYLGGTWHVEGMANENIVATETYYYDTVNITDSRIKFRIQIEELGYEQSDDRGTKHLYGVKNHGLLRQRLDGIETKQDRCLVFPNIFQHKVQSFRLTDPTKLGYRMTLAFFLVNPEEPILSATFVPPQQKD</sequence>
<dbReference type="PANTHER" id="PTHR33119:SF1">
    <property type="entry name" value="FE2OG DIOXYGENASE DOMAIN-CONTAINING PROTEIN"/>
    <property type="match status" value="1"/>
</dbReference>